<evidence type="ECO:0000313" key="2">
    <source>
        <dbReference type="EMBL" id="NTY60703.1"/>
    </source>
</evidence>
<protein>
    <submittedName>
        <fullName evidence="2">YbaB/EbfC family nucleoid-associated protein</fullName>
    </submittedName>
</protein>
<sequence>MTTGSNQLPPGTHPQVAETMQFLEKFSSALSDQVQQVSTATFTGTDEDKTVEVTVDGARWLTGLHVEDGLLRLGADEVSSRINEALQNAQAAASESIREKQAQLYANLAGITQSMKNGLDLT</sequence>
<name>A0ABX2K0V0_9MYCO</name>
<dbReference type="EMBL" id="VBSB01000008">
    <property type="protein sequence ID" value="NTY60703.1"/>
    <property type="molecule type" value="Genomic_DNA"/>
</dbReference>
<gene>
    <name evidence="2" type="ORF">FEG63_14220</name>
</gene>
<dbReference type="RefSeq" id="WP_174398490.1">
    <property type="nucleotide sequence ID" value="NZ_VBSB01000008.1"/>
</dbReference>
<organism evidence="2 3">
    <name type="scientific">Mycolicibacterium sphagni</name>
    <dbReference type="NCBI Taxonomy" id="1786"/>
    <lineage>
        <taxon>Bacteria</taxon>
        <taxon>Bacillati</taxon>
        <taxon>Actinomycetota</taxon>
        <taxon>Actinomycetes</taxon>
        <taxon>Mycobacteriales</taxon>
        <taxon>Mycobacteriaceae</taxon>
        <taxon>Mycolicibacterium</taxon>
    </lineage>
</organism>
<keyword evidence="1" id="KW-0175">Coiled coil</keyword>
<keyword evidence="3" id="KW-1185">Reference proteome</keyword>
<dbReference type="Gene3D" id="3.30.1310.10">
    <property type="entry name" value="Nucleoid-associated protein YbaB-like domain"/>
    <property type="match status" value="1"/>
</dbReference>
<reference evidence="2 3" key="1">
    <citation type="submission" date="2019-05" db="EMBL/GenBank/DDBJ databases">
        <title>Mycolicibacterium sphagni ENV482 genome assembly.</title>
        <authorList>
            <person name="Chen W."/>
            <person name="Faulkner N.W."/>
            <person name="Hyman M.R."/>
        </authorList>
    </citation>
    <scope>NUCLEOTIDE SEQUENCE [LARGE SCALE GENOMIC DNA]</scope>
    <source>
        <strain evidence="2 3">ENV482</strain>
    </source>
</reference>
<evidence type="ECO:0000313" key="3">
    <source>
        <dbReference type="Proteomes" id="UP000708347"/>
    </source>
</evidence>
<comment type="caution">
    <text evidence="2">The sequence shown here is derived from an EMBL/GenBank/DDBJ whole genome shotgun (WGS) entry which is preliminary data.</text>
</comment>
<evidence type="ECO:0000256" key="1">
    <source>
        <dbReference type="SAM" id="Coils"/>
    </source>
</evidence>
<proteinExistence type="predicted"/>
<dbReference type="Pfam" id="PF02575">
    <property type="entry name" value="YbaB_DNA_bd"/>
    <property type="match status" value="1"/>
</dbReference>
<dbReference type="InterPro" id="IPR004401">
    <property type="entry name" value="YbaB/EbfC"/>
</dbReference>
<dbReference type="SUPFAM" id="SSF82607">
    <property type="entry name" value="YbaB-like"/>
    <property type="match status" value="1"/>
</dbReference>
<accession>A0ABX2K0V0</accession>
<dbReference type="Proteomes" id="UP000708347">
    <property type="component" value="Unassembled WGS sequence"/>
</dbReference>
<feature type="coiled-coil region" evidence="1">
    <location>
        <begin position="75"/>
        <end position="103"/>
    </location>
</feature>
<dbReference type="InterPro" id="IPR036894">
    <property type="entry name" value="YbaB-like_sf"/>
</dbReference>